<reference evidence="2 3" key="1">
    <citation type="submission" date="2022-05" db="EMBL/GenBank/DDBJ databases">
        <title>'Parthenium hysterophorus' phyllody phytoplasma strain PR34.</title>
        <authorList>
            <person name="Kirdat K."/>
            <person name="Tiwarekar B."/>
            <person name="Yadav A."/>
        </authorList>
    </citation>
    <scope>NUCLEOTIDE SEQUENCE [LARGE SCALE GENOMIC DNA]</scope>
    <source>
        <strain evidence="2 3">PR34</strain>
    </source>
</reference>
<evidence type="ECO:0000313" key="3">
    <source>
        <dbReference type="Proteomes" id="UP000769022"/>
    </source>
</evidence>
<dbReference type="RefSeq" id="WP_193621987.1">
    <property type="nucleotide sequence ID" value="NZ_JACRYS020000002.1"/>
</dbReference>
<keyword evidence="3" id="KW-1185">Reference proteome</keyword>
<keyword evidence="1" id="KW-0812">Transmembrane</keyword>
<sequence length="206" mass="24097">MYKKKQIIKRKKIFLFSILVTSFLFFVVFFCMGKILGHIEQQHEEVVLDVGQALENNLESGQKNLISNITGSAEKCVSDVAEHIKVKVDEISVYFEKNLDNLKEHCQMRLYQCIDHLEQHTKEHANQTFNQVLNPQIEQNLISLKSNILNIFSNWLLNSFKFEINWNFLKFLPSFLFSKSNTLANNNINDNLNNDLNDDLRDIEVK</sequence>
<evidence type="ECO:0008006" key="4">
    <source>
        <dbReference type="Google" id="ProtNLM"/>
    </source>
</evidence>
<name>A0AAX3B9G9_9MOLU</name>
<keyword evidence="1" id="KW-1133">Transmembrane helix</keyword>
<dbReference type="KEGG" id="pphy:H7686_0000480"/>
<accession>A0AAX3B9G9</accession>
<organism evidence="2 3">
    <name type="scientific">Candidatus Phytoplasma asiaticum</name>
    <dbReference type="NCBI Taxonomy" id="2763338"/>
    <lineage>
        <taxon>Bacteria</taxon>
        <taxon>Bacillati</taxon>
        <taxon>Mycoplasmatota</taxon>
        <taxon>Mollicutes</taxon>
        <taxon>Acholeplasmatales</taxon>
        <taxon>Acholeplasmataceae</taxon>
        <taxon>Candidatus Phytoplasma</taxon>
        <taxon>16SrII (Peanut WB group)</taxon>
    </lineage>
</organism>
<feature type="transmembrane region" description="Helical" evidence="1">
    <location>
        <begin position="12"/>
        <end position="36"/>
    </location>
</feature>
<proteinExistence type="predicted"/>
<dbReference type="AlphaFoldDB" id="A0AAX3B9G9"/>
<evidence type="ECO:0000256" key="1">
    <source>
        <dbReference type="SAM" id="Phobius"/>
    </source>
</evidence>
<protein>
    <recommendedName>
        <fullName evidence="4">Effector</fullName>
    </recommendedName>
</protein>
<evidence type="ECO:0000313" key="2">
    <source>
        <dbReference type="EMBL" id="UQV27299.1"/>
    </source>
</evidence>
<dbReference type="Proteomes" id="UP000769022">
    <property type="component" value="Chromosome"/>
</dbReference>
<dbReference type="EMBL" id="CP097206">
    <property type="protein sequence ID" value="UQV27299.1"/>
    <property type="molecule type" value="Genomic_DNA"/>
</dbReference>
<keyword evidence="1" id="KW-0472">Membrane</keyword>
<gene>
    <name evidence="2" type="ORF">H7686_0000480</name>
</gene>